<dbReference type="RefSeq" id="WP_169662554.1">
    <property type="nucleotide sequence ID" value="NZ_CP076132.1"/>
</dbReference>
<dbReference type="PROSITE" id="PS51257">
    <property type="entry name" value="PROKAR_LIPOPROTEIN"/>
    <property type="match status" value="1"/>
</dbReference>
<dbReference type="KEGG" id="fya:KMW28_15015"/>
<evidence type="ECO:0000313" key="1">
    <source>
        <dbReference type="EMBL" id="QWG00961.1"/>
    </source>
</evidence>
<proteinExistence type="predicted"/>
<protein>
    <recommendedName>
        <fullName evidence="3">Peptidyl-prolyl cis-trans isomerase</fullName>
    </recommendedName>
</protein>
<organism evidence="1 2">
    <name type="scientific">Flammeovirga yaeyamensis</name>
    <dbReference type="NCBI Taxonomy" id="367791"/>
    <lineage>
        <taxon>Bacteria</taxon>
        <taxon>Pseudomonadati</taxon>
        <taxon>Bacteroidota</taxon>
        <taxon>Cytophagia</taxon>
        <taxon>Cytophagales</taxon>
        <taxon>Flammeovirgaceae</taxon>
        <taxon>Flammeovirga</taxon>
    </lineage>
</organism>
<keyword evidence="2" id="KW-1185">Reference proteome</keyword>
<accession>A0AAX1N0D7</accession>
<gene>
    <name evidence="1" type="ORF">KMW28_15015</name>
</gene>
<dbReference type="EMBL" id="CP076132">
    <property type="protein sequence ID" value="QWG00961.1"/>
    <property type="molecule type" value="Genomic_DNA"/>
</dbReference>
<dbReference type="AlphaFoldDB" id="A0AAX1N0D7"/>
<evidence type="ECO:0008006" key="3">
    <source>
        <dbReference type="Google" id="ProtNLM"/>
    </source>
</evidence>
<dbReference type="Proteomes" id="UP000678679">
    <property type="component" value="Chromosome 1"/>
</dbReference>
<evidence type="ECO:0000313" key="2">
    <source>
        <dbReference type="Proteomes" id="UP000678679"/>
    </source>
</evidence>
<name>A0AAX1N0D7_9BACT</name>
<reference evidence="1 2" key="1">
    <citation type="submission" date="2021-05" db="EMBL/GenBank/DDBJ databases">
        <title>Comparative genomic studies on the polysaccharide-degrading batcterial strains of the Flammeovirga genus.</title>
        <authorList>
            <person name="Zewei F."/>
            <person name="Zheng Z."/>
            <person name="Yu L."/>
            <person name="Ruyue G."/>
            <person name="Yanhong M."/>
            <person name="Yuanyuan C."/>
            <person name="Jingyan G."/>
            <person name="Wenjun H."/>
        </authorList>
    </citation>
    <scope>NUCLEOTIDE SEQUENCE [LARGE SCALE GENOMIC DNA]</scope>
    <source>
        <strain evidence="1 2">NBRC:100898</strain>
    </source>
</reference>
<sequence length="303" mass="35829">MNLKNGRYLTSILLALSLCSCDKIKGAFEKAVEEENIKSTRVALAKVNDKVLYDTELGNLFTERMSSKDSLNIKERYVNTWVRKTIMLERAQTKVDVEKLDLNRRLEEYKYQLIMHEYERQFIAQNLDTLVTQDQIKKHYNSNSDDFILKTNIVRGIFLRYPNNAPDLKKVKKLMMSKKEGDKDKLKSSALAYADFVHLEDSVWLDLDELLFGTPFMKSQAEVTKLLKRDNFWEVSDENNTYFYKIEDYKIVDQVPPLQFVEPQVKNVILGRRKLQLRAELENELFDEATKNQEYEIYFKEER</sequence>